<evidence type="ECO:0000259" key="4">
    <source>
        <dbReference type="Pfam" id="PF00021"/>
    </source>
</evidence>
<evidence type="ECO:0000256" key="1">
    <source>
        <dbReference type="ARBA" id="ARBA00004613"/>
    </source>
</evidence>
<dbReference type="InterPro" id="IPR016054">
    <property type="entry name" value="LY6_UPA_recep-like"/>
</dbReference>
<keyword evidence="3" id="KW-0732">Signal</keyword>
<feature type="domain" description="UPAR/Ly6" evidence="4">
    <location>
        <begin position="116"/>
        <end position="193"/>
    </location>
</feature>
<dbReference type="Proteomes" id="UP000812440">
    <property type="component" value="Chromosome 7"/>
</dbReference>
<organism evidence="5 6">
    <name type="scientific">Hymenochirus boettgeri</name>
    <name type="common">Congo dwarf clawed frog</name>
    <dbReference type="NCBI Taxonomy" id="247094"/>
    <lineage>
        <taxon>Eukaryota</taxon>
        <taxon>Metazoa</taxon>
        <taxon>Chordata</taxon>
        <taxon>Craniata</taxon>
        <taxon>Vertebrata</taxon>
        <taxon>Euteleostomi</taxon>
        <taxon>Amphibia</taxon>
        <taxon>Batrachia</taxon>
        <taxon>Anura</taxon>
        <taxon>Pipoidea</taxon>
        <taxon>Pipidae</taxon>
        <taxon>Pipinae</taxon>
        <taxon>Hymenochirus</taxon>
    </lineage>
</organism>
<dbReference type="EMBL" id="JAACNH010000008">
    <property type="protein sequence ID" value="KAG8433707.1"/>
    <property type="molecule type" value="Genomic_DNA"/>
</dbReference>
<feature type="chain" id="PRO_5035718001" description="UPAR/Ly6 domain-containing protein" evidence="3">
    <location>
        <begin position="20"/>
        <end position="215"/>
    </location>
</feature>
<dbReference type="SUPFAM" id="SSF57302">
    <property type="entry name" value="Snake toxin-like"/>
    <property type="match status" value="2"/>
</dbReference>
<comment type="caution">
    <text evidence="5">The sequence shown here is derived from an EMBL/GenBank/DDBJ whole genome shotgun (WGS) entry which is preliminary data.</text>
</comment>
<dbReference type="GO" id="GO:0005576">
    <property type="term" value="C:extracellular region"/>
    <property type="evidence" value="ECO:0007669"/>
    <property type="project" value="UniProtKB-SubCell"/>
</dbReference>
<gene>
    <name evidence="5" type="ORF">GDO86_012168</name>
</gene>
<evidence type="ECO:0000256" key="3">
    <source>
        <dbReference type="SAM" id="SignalP"/>
    </source>
</evidence>
<feature type="signal peptide" evidence="3">
    <location>
        <begin position="1"/>
        <end position="19"/>
    </location>
</feature>
<protein>
    <recommendedName>
        <fullName evidence="4">UPAR/Ly6 domain-containing protein</fullName>
    </recommendedName>
</protein>
<dbReference type="InterPro" id="IPR045860">
    <property type="entry name" value="Snake_toxin-like_sf"/>
</dbReference>
<sequence>MESLLTISLFLSSISTGYALSCVHCRVEEENFCTGQEKRCPTWGDFVCASTSTLTIMEGFTRKTFSRSCEMRSSCGIAGSIGYQKGKIKTSTTCCHADNCIPSTPVLPTENMQRVGLTCRSCTALDSKWCYTDETMECTGEEKRCILQSTTLSGSKSGTTTVRGCATKNLCDIGSQTHNFGDVQMRTDITCTSGAISLHHFVLLFFPVLLVVKLI</sequence>
<evidence type="ECO:0000313" key="6">
    <source>
        <dbReference type="Proteomes" id="UP000812440"/>
    </source>
</evidence>
<reference evidence="5" key="1">
    <citation type="thesis" date="2020" institute="ProQuest LLC" country="789 East Eisenhower Parkway, Ann Arbor, MI, USA">
        <title>Comparative Genomics and Chromosome Evolution.</title>
        <authorList>
            <person name="Mudd A.B."/>
        </authorList>
    </citation>
    <scope>NUCLEOTIDE SEQUENCE</scope>
    <source>
        <strain evidence="5">Female2</strain>
        <tissue evidence="5">Blood</tissue>
    </source>
</reference>
<dbReference type="CDD" id="cd23572">
    <property type="entry name" value="TFP_LU_ECD_PINLYP_rpt2"/>
    <property type="match status" value="1"/>
</dbReference>
<comment type="subcellular location">
    <subcellularLocation>
        <location evidence="1">Secreted</location>
    </subcellularLocation>
</comment>
<evidence type="ECO:0000256" key="2">
    <source>
        <dbReference type="ARBA" id="ARBA00022525"/>
    </source>
</evidence>
<name>A0A8T2IQ57_9PIPI</name>
<dbReference type="Gene3D" id="2.10.60.10">
    <property type="entry name" value="CD59"/>
    <property type="match status" value="1"/>
</dbReference>
<keyword evidence="2" id="KW-0964">Secreted</keyword>
<dbReference type="Pfam" id="PF00021">
    <property type="entry name" value="UPAR_LY6"/>
    <property type="match status" value="2"/>
</dbReference>
<evidence type="ECO:0000313" key="5">
    <source>
        <dbReference type="EMBL" id="KAG8433707.1"/>
    </source>
</evidence>
<dbReference type="OrthoDB" id="9907178at2759"/>
<keyword evidence="6" id="KW-1185">Reference proteome</keyword>
<dbReference type="PANTHER" id="PTHR20914:SF25">
    <property type="entry name" value="PHOSPHOLIPASE A2 INHIBITOR AND LY6_PLAUR DOMAIN-CONTAINING PROTEIN"/>
    <property type="match status" value="1"/>
</dbReference>
<dbReference type="InterPro" id="IPR050918">
    <property type="entry name" value="CNF-like_PLA2_Inhibitor"/>
</dbReference>
<accession>A0A8T2IQ57</accession>
<feature type="domain" description="UPAR/Ly6" evidence="4">
    <location>
        <begin position="19"/>
        <end position="100"/>
    </location>
</feature>
<dbReference type="AlphaFoldDB" id="A0A8T2IQ57"/>
<dbReference type="PANTHER" id="PTHR20914">
    <property type="entry name" value="LY6/PLAUR DOMAIN-CONTAINING PROTEIN 8"/>
    <property type="match status" value="1"/>
</dbReference>
<proteinExistence type="predicted"/>